<dbReference type="EMBL" id="PPTU01000007">
    <property type="protein sequence ID" value="RDB71222.1"/>
    <property type="molecule type" value="Genomic_DNA"/>
</dbReference>
<dbReference type="Pfam" id="PF07862">
    <property type="entry name" value="Nif11"/>
    <property type="match status" value="1"/>
</dbReference>
<dbReference type="NCBIfam" id="TIGR03798">
    <property type="entry name" value="leader_Nif11"/>
    <property type="match status" value="1"/>
</dbReference>
<evidence type="ECO:0000313" key="3">
    <source>
        <dbReference type="Proteomes" id="UP000253970"/>
    </source>
</evidence>
<sequence>MNEQLKDFLKKASEDESIKDELKALEGLSAEENAEQAAAIARKAGFDLSAEDFAPSSAELDEDELGAVAGGEACCCQYTGLGLVNDRGAVCECPTTGTGIRRDTGEVCEITSICRFMGEVG</sequence>
<evidence type="ECO:0000313" key="2">
    <source>
        <dbReference type="EMBL" id="RDB71222.1"/>
    </source>
</evidence>
<feature type="domain" description="Nif11" evidence="1">
    <location>
        <begin position="3"/>
        <end position="53"/>
    </location>
</feature>
<protein>
    <submittedName>
        <fullName evidence="2">Nif11-like leader peptide family natural product</fullName>
    </submittedName>
</protein>
<reference evidence="2 3" key="1">
    <citation type="journal article" date="2018" name="Elife">
        <title>Discovery and characterization of a prevalent human gut bacterial enzyme sufficient for the inactivation of a family of plant toxins.</title>
        <authorList>
            <person name="Koppel N."/>
            <person name="Bisanz J.E."/>
            <person name="Pandelia M.E."/>
            <person name="Turnbaugh P.J."/>
            <person name="Balskus E.P."/>
        </authorList>
    </citation>
    <scope>NUCLEOTIDE SEQUENCE [LARGE SCALE GENOMIC DNA]</scope>
    <source>
        <strain evidence="2 3">W1 BHI 6</strain>
    </source>
</reference>
<dbReference type="AlphaFoldDB" id="A0A369MKJ9"/>
<dbReference type="InterPro" id="IPR012903">
    <property type="entry name" value="Nif11"/>
</dbReference>
<organism evidence="2 3">
    <name type="scientific">Eggerthella lenta</name>
    <name type="common">Eubacterium lentum</name>
    <dbReference type="NCBI Taxonomy" id="84112"/>
    <lineage>
        <taxon>Bacteria</taxon>
        <taxon>Bacillati</taxon>
        <taxon>Actinomycetota</taxon>
        <taxon>Coriobacteriia</taxon>
        <taxon>Eggerthellales</taxon>
        <taxon>Eggerthellaceae</taxon>
        <taxon>Eggerthella</taxon>
    </lineage>
</organism>
<proteinExistence type="predicted"/>
<evidence type="ECO:0000259" key="1">
    <source>
        <dbReference type="Pfam" id="PF07862"/>
    </source>
</evidence>
<name>A0A369MKJ9_EGGLN</name>
<dbReference type="RefSeq" id="WP_015761474.1">
    <property type="nucleotide sequence ID" value="NZ_AP025575.1"/>
</dbReference>
<dbReference type="InterPro" id="IPR022516">
    <property type="entry name" value="CHP03798_Ocin"/>
</dbReference>
<comment type="caution">
    <text evidence="2">The sequence shown here is derived from an EMBL/GenBank/DDBJ whole genome shotgun (WGS) entry which is preliminary data.</text>
</comment>
<gene>
    <name evidence="2" type="ORF">C1875_05930</name>
</gene>
<accession>A0A369MKJ9</accession>
<dbReference type="GeneID" id="69512223"/>
<dbReference type="Proteomes" id="UP000253970">
    <property type="component" value="Unassembled WGS sequence"/>
</dbReference>